<comment type="caution">
    <text evidence="1">The sequence shown here is derived from an EMBL/GenBank/DDBJ whole genome shotgun (WGS) entry which is preliminary data.</text>
</comment>
<dbReference type="AlphaFoldDB" id="A0A7J7MK86"/>
<organism evidence="1 2">
    <name type="scientific">Kingdonia uniflora</name>
    <dbReference type="NCBI Taxonomy" id="39325"/>
    <lineage>
        <taxon>Eukaryota</taxon>
        <taxon>Viridiplantae</taxon>
        <taxon>Streptophyta</taxon>
        <taxon>Embryophyta</taxon>
        <taxon>Tracheophyta</taxon>
        <taxon>Spermatophyta</taxon>
        <taxon>Magnoliopsida</taxon>
        <taxon>Ranunculales</taxon>
        <taxon>Circaeasteraceae</taxon>
        <taxon>Kingdonia</taxon>
    </lineage>
</organism>
<feature type="non-terminal residue" evidence="1">
    <location>
        <position position="1"/>
    </location>
</feature>
<protein>
    <submittedName>
        <fullName evidence="1">Uncharacterized protein</fullName>
    </submittedName>
</protein>
<evidence type="ECO:0000313" key="2">
    <source>
        <dbReference type="Proteomes" id="UP000541444"/>
    </source>
</evidence>
<dbReference type="EMBL" id="JACGCM010001428">
    <property type="protein sequence ID" value="KAF6155335.1"/>
    <property type="molecule type" value="Genomic_DNA"/>
</dbReference>
<sequence length="86" mass="9800">MIRSIRPVTGTYNIAPQIYTLSEGRLLSQSIRSGRDALYSYVIFNTSHYSRLLILSIRPVTETYNIALQIYTLSEGSLIESINSIW</sequence>
<proteinExistence type="predicted"/>
<evidence type="ECO:0000313" key="1">
    <source>
        <dbReference type="EMBL" id="KAF6155335.1"/>
    </source>
</evidence>
<gene>
    <name evidence="1" type="ORF">GIB67_019861</name>
</gene>
<reference evidence="1 2" key="1">
    <citation type="journal article" date="2020" name="IScience">
        <title>Genome Sequencing of the Endangered Kingdonia uniflora (Circaeasteraceae, Ranunculales) Reveals Potential Mechanisms of Evolutionary Specialization.</title>
        <authorList>
            <person name="Sun Y."/>
            <person name="Deng T."/>
            <person name="Zhang A."/>
            <person name="Moore M.J."/>
            <person name="Landis J.B."/>
            <person name="Lin N."/>
            <person name="Zhang H."/>
            <person name="Zhang X."/>
            <person name="Huang J."/>
            <person name="Zhang X."/>
            <person name="Sun H."/>
            <person name="Wang H."/>
        </authorList>
    </citation>
    <scope>NUCLEOTIDE SEQUENCE [LARGE SCALE GENOMIC DNA]</scope>
    <source>
        <strain evidence="1">TB1705</strain>
        <tissue evidence="1">Leaf</tissue>
    </source>
</reference>
<dbReference type="Proteomes" id="UP000541444">
    <property type="component" value="Unassembled WGS sequence"/>
</dbReference>
<keyword evidence="2" id="KW-1185">Reference proteome</keyword>
<name>A0A7J7MK86_9MAGN</name>
<accession>A0A7J7MK86</accession>